<evidence type="ECO:0000259" key="1">
    <source>
        <dbReference type="Pfam" id="PF17900"/>
    </source>
</evidence>
<organism evidence="2 3">
    <name type="scientific">Thamnocephalis sphaerospora</name>
    <dbReference type="NCBI Taxonomy" id="78915"/>
    <lineage>
        <taxon>Eukaryota</taxon>
        <taxon>Fungi</taxon>
        <taxon>Fungi incertae sedis</taxon>
        <taxon>Zoopagomycota</taxon>
        <taxon>Zoopagomycotina</taxon>
        <taxon>Zoopagomycetes</taxon>
        <taxon>Zoopagales</taxon>
        <taxon>Sigmoideomycetaceae</taxon>
        <taxon>Thamnocephalis</taxon>
    </lineage>
</organism>
<dbReference type="InterPro" id="IPR034015">
    <property type="entry name" value="M1_LTA4H"/>
</dbReference>
<dbReference type="STRING" id="78915.A0A4P9XH46"/>
<name>A0A4P9XH46_9FUNG</name>
<feature type="domain" description="Aminopeptidase N-like N-terminal" evidence="1">
    <location>
        <begin position="21"/>
        <end position="119"/>
    </location>
</feature>
<protein>
    <recommendedName>
        <fullName evidence="1">Aminopeptidase N-like N-terminal domain-containing protein</fullName>
    </recommendedName>
</protein>
<sequence>MCALSPVDPNSFGNVHEIQTRHLHLDLSVDFGRQVLLGSAQLTLQAVKNDVAQVVLDTRALRVLKATLVGHAEPLTVCMHFLLAEEDEKFGSALRIVLPRSLQQDEKIDVKIEYETTHDSGALQWLQPKQTVGKQHP</sequence>
<dbReference type="Gene3D" id="2.60.40.1730">
    <property type="entry name" value="tricorn interacting facor f3 domain"/>
    <property type="match status" value="1"/>
</dbReference>
<feature type="non-terminal residue" evidence="2">
    <location>
        <position position="137"/>
    </location>
</feature>
<accession>A0A4P9XH46</accession>
<reference evidence="3" key="1">
    <citation type="journal article" date="2018" name="Nat. Microbiol.">
        <title>Leveraging single-cell genomics to expand the fungal tree of life.</title>
        <authorList>
            <person name="Ahrendt S.R."/>
            <person name="Quandt C.A."/>
            <person name="Ciobanu D."/>
            <person name="Clum A."/>
            <person name="Salamov A."/>
            <person name="Andreopoulos B."/>
            <person name="Cheng J.F."/>
            <person name="Woyke T."/>
            <person name="Pelin A."/>
            <person name="Henrissat B."/>
            <person name="Reynolds N.K."/>
            <person name="Benny G.L."/>
            <person name="Smith M.E."/>
            <person name="James T.Y."/>
            <person name="Grigoriev I.V."/>
        </authorList>
    </citation>
    <scope>NUCLEOTIDE SEQUENCE [LARGE SCALE GENOMIC DNA]</scope>
    <source>
        <strain evidence="3">RSA 1356</strain>
    </source>
</reference>
<dbReference type="InterPro" id="IPR045357">
    <property type="entry name" value="Aminopeptidase_N-like_N"/>
</dbReference>
<dbReference type="InterPro" id="IPR042097">
    <property type="entry name" value="Aminopeptidase_N-like_N_sf"/>
</dbReference>
<dbReference type="PANTHER" id="PTHR45726:SF3">
    <property type="entry name" value="LEUKOTRIENE A-4 HYDROLASE"/>
    <property type="match status" value="1"/>
</dbReference>
<evidence type="ECO:0000313" key="2">
    <source>
        <dbReference type="EMBL" id="RKP04984.1"/>
    </source>
</evidence>
<evidence type="ECO:0000313" key="3">
    <source>
        <dbReference type="Proteomes" id="UP000271241"/>
    </source>
</evidence>
<dbReference type="PANTHER" id="PTHR45726">
    <property type="entry name" value="LEUKOTRIENE A-4 HYDROLASE"/>
    <property type="match status" value="1"/>
</dbReference>
<dbReference type="EMBL" id="KZ993332">
    <property type="protein sequence ID" value="RKP04984.1"/>
    <property type="molecule type" value="Genomic_DNA"/>
</dbReference>
<dbReference type="SUPFAM" id="SSF63737">
    <property type="entry name" value="Leukotriene A4 hydrolase N-terminal domain"/>
    <property type="match status" value="1"/>
</dbReference>
<keyword evidence="3" id="KW-1185">Reference proteome</keyword>
<dbReference type="Pfam" id="PF17900">
    <property type="entry name" value="Peptidase_M1_N"/>
    <property type="match status" value="1"/>
</dbReference>
<dbReference type="GO" id="GO:0005829">
    <property type="term" value="C:cytosol"/>
    <property type="evidence" value="ECO:0007669"/>
    <property type="project" value="TreeGrafter"/>
</dbReference>
<dbReference type="OrthoDB" id="79562at2759"/>
<proteinExistence type="predicted"/>
<dbReference type="AlphaFoldDB" id="A0A4P9XH46"/>
<dbReference type="Proteomes" id="UP000271241">
    <property type="component" value="Unassembled WGS sequence"/>
</dbReference>
<gene>
    <name evidence="2" type="ORF">THASP1DRAFT_20430</name>
</gene>